<reference evidence="3" key="1">
    <citation type="journal article" date="2019" name="Int. J. Syst. Evol. Microbiol.">
        <title>The Global Catalogue of Microorganisms (GCM) 10K type strain sequencing project: providing services to taxonomists for standard genome sequencing and annotation.</title>
        <authorList>
            <consortium name="The Broad Institute Genomics Platform"/>
            <consortium name="The Broad Institute Genome Sequencing Center for Infectious Disease"/>
            <person name="Wu L."/>
            <person name="Ma J."/>
        </authorList>
    </citation>
    <scope>NUCLEOTIDE SEQUENCE [LARGE SCALE GENOMIC DNA]</scope>
    <source>
        <strain evidence="3">JCM 13501</strain>
    </source>
</reference>
<name>A0ABQ2H1C3_9PSED</name>
<comment type="caution">
    <text evidence="2">The sequence shown here is derived from an EMBL/GenBank/DDBJ whole genome shotgun (WGS) entry which is preliminary data.</text>
</comment>
<evidence type="ECO:0000259" key="1">
    <source>
        <dbReference type="Pfam" id="PF13614"/>
    </source>
</evidence>
<evidence type="ECO:0000313" key="3">
    <source>
        <dbReference type="Proteomes" id="UP000616499"/>
    </source>
</evidence>
<dbReference type="InterPro" id="IPR027417">
    <property type="entry name" value="P-loop_NTPase"/>
</dbReference>
<dbReference type="RefSeq" id="WP_188867942.1">
    <property type="nucleotide sequence ID" value="NZ_BMNW01000011.1"/>
</dbReference>
<dbReference type="SUPFAM" id="SSF52540">
    <property type="entry name" value="P-loop containing nucleoside triphosphate hydrolases"/>
    <property type="match status" value="1"/>
</dbReference>
<proteinExistence type="predicted"/>
<accession>A0ABQ2H1C3</accession>
<feature type="domain" description="AAA" evidence="1">
    <location>
        <begin position="1"/>
        <end position="172"/>
    </location>
</feature>
<dbReference type="Pfam" id="PF13614">
    <property type="entry name" value="AAA_31"/>
    <property type="match status" value="1"/>
</dbReference>
<dbReference type="EMBL" id="BMNW01000011">
    <property type="protein sequence ID" value="GGM25613.1"/>
    <property type="molecule type" value="Genomic_DNA"/>
</dbReference>
<dbReference type="PIRSF" id="PIRSF009320">
    <property type="entry name" value="Nuc_binding_HP_1000"/>
    <property type="match status" value="1"/>
</dbReference>
<dbReference type="Proteomes" id="UP000616499">
    <property type="component" value="Unassembled WGS sequence"/>
</dbReference>
<dbReference type="Gene3D" id="3.40.50.300">
    <property type="entry name" value="P-loop containing nucleotide triphosphate hydrolases"/>
    <property type="match status" value="1"/>
</dbReference>
<dbReference type="InterPro" id="IPR025669">
    <property type="entry name" value="AAA_dom"/>
</dbReference>
<gene>
    <name evidence="2" type="ORF">GCM10009425_40470</name>
</gene>
<protein>
    <submittedName>
        <fullName evidence="2">Chromosome partitioning protein ParA</fullName>
    </submittedName>
</protein>
<dbReference type="CDD" id="cd02042">
    <property type="entry name" value="ParAB_family"/>
    <property type="match status" value="1"/>
</dbReference>
<evidence type="ECO:0000313" key="2">
    <source>
        <dbReference type="EMBL" id="GGM25613.1"/>
    </source>
</evidence>
<organism evidence="2 3">
    <name type="scientific">Pseudomonas asuensis</name>
    <dbReference type="NCBI Taxonomy" id="1825787"/>
    <lineage>
        <taxon>Bacteria</taxon>
        <taxon>Pseudomonadati</taxon>
        <taxon>Pseudomonadota</taxon>
        <taxon>Gammaproteobacteria</taxon>
        <taxon>Pseudomonadales</taxon>
        <taxon>Pseudomonadaceae</taxon>
        <taxon>Pseudomonas</taxon>
    </lineage>
</organism>
<dbReference type="PANTHER" id="PTHR13696:SF99">
    <property type="entry name" value="COBYRINIC ACID AC-DIAMIDE SYNTHASE"/>
    <property type="match status" value="1"/>
</dbReference>
<keyword evidence="3" id="KW-1185">Reference proteome</keyword>
<sequence>MDILSVSNQKGGVGKTTIDIHLAIRAAEQGKRVLIVDFDEGDVSQVFPEVAETDEKNYIQSSQLFDGSYVGGIPRQVAPNLWLIEADLAILDVDDMPLEAMYGPRDALATFADQFDLCIIDTPPNLQRRMLGALVASDAVVTPFNISRFTLARIPKLLNTIESIREVNPNLRLLGFLPNLVNSRSSNEIEALPGLREMYGDAMFEEAIIYRSCVSTSLAEGKAVWQQARSGAQRAAAAEMKAACDAVFERLYSGFGA</sequence>
<dbReference type="PANTHER" id="PTHR13696">
    <property type="entry name" value="P-LOOP CONTAINING NUCLEOSIDE TRIPHOSPHATE HYDROLASE"/>
    <property type="match status" value="1"/>
</dbReference>
<dbReference type="InterPro" id="IPR050678">
    <property type="entry name" value="DNA_Partitioning_ATPase"/>
</dbReference>